<reference evidence="2" key="1">
    <citation type="submission" date="2020-11" db="EMBL/GenBank/DDBJ databases">
        <authorList>
            <consortium name="DOE Joint Genome Institute"/>
            <person name="Ahrendt S."/>
            <person name="Riley R."/>
            <person name="Andreopoulos W."/>
            <person name="LaButti K."/>
            <person name="Pangilinan J."/>
            <person name="Ruiz-duenas F.J."/>
            <person name="Barrasa J.M."/>
            <person name="Sanchez-Garcia M."/>
            <person name="Camarero S."/>
            <person name="Miyauchi S."/>
            <person name="Serrano A."/>
            <person name="Linde D."/>
            <person name="Babiker R."/>
            <person name="Drula E."/>
            <person name="Ayuso-Fernandez I."/>
            <person name="Pacheco R."/>
            <person name="Padilla G."/>
            <person name="Ferreira P."/>
            <person name="Barriuso J."/>
            <person name="Kellner H."/>
            <person name="Castanera R."/>
            <person name="Alfaro M."/>
            <person name="Ramirez L."/>
            <person name="Pisabarro A.G."/>
            <person name="Kuo A."/>
            <person name="Tritt A."/>
            <person name="Lipzen A."/>
            <person name="He G."/>
            <person name="Yan M."/>
            <person name="Ng V."/>
            <person name="Cullen D."/>
            <person name="Martin F."/>
            <person name="Rosso M.-N."/>
            <person name="Henrissat B."/>
            <person name="Hibbett D."/>
            <person name="Martinez A.T."/>
            <person name="Grigoriev I.V."/>
        </authorList>
    </citation>
    <scope>NUCLEOTIDE SEQUENCE</scope>
    <source>
        <strain evidence="2">AH 44721</strain>
    </source>
</reference>
<proteinExistence type="predicted"/>
<feature type="compositionally biased region" description="Low complexity" evidence="1">
    <location>
        <begin position="393"/>
        <end position="409"/>
    </location>
</feature>
<dbReference type="AlphaFoldDB" id="A0A9P5TFF3"/>
<protein>
    <submittedName>
        <fullName evidence="2">Uncharacterized protein</fullName>
    </submittedName>
</protein>
<sequence>MPPKAGKCLHLHKSGKTCLCPTHVPAKNSAKCKKCHHHHKAAKRSALSHAPQPLETSEASAPVQSQDKKESVVQKIMAKYRKDFDDSVTDANSEPSGSPLGLAKCEANKGFRDKQVKKKSGSLRTAGQKSNASNTSNTVSKSFRVGFVLAIPYGFNPDGSWIDEQYPPGPDLDTFQKNGLMVKESPTSDLVIQIDWTEHDIDSWMRERFPSLFQWLDVRFGAPDSGVHWVLLRKHYNTLSVVMIGSETCSGKNLLEARGTPGRKYSAHHVIIAIKHCIPPAIYLDWEAALEDPYTSEYEVKQDKGKGKGKRCEIESDDNKDDGSDSSESESSTEKEEDDVKDEPTTPTQTTYLTQSKTSRKRARSPSPSVQEKENENTTTEGPSHRQKRSKVLESPLHLSSSPSFSPRSTATRFDYNAEAGIKHWWEKGYVSPFSADRRRRQAMTPIAAGSSVLPVTPIRFDHIDHHQSPEVMSSPKRGFAKAPELKCDPWKF</sequence>
<feature type="region of interest" description="Disordered" evidence="1">
    <location>
        <begin position="111"/>
        <end position="137"/>
    </location>
</feature>
<feature type="compositionally biased region" description="Polar residues" evidence="1">
    <location>
        <begin position="122"/>
        <end position="137"/>
    </location>
</feature>
<organism evidence="2 3">
    <name type="scientific">Gymnopilus junonius</name>
    <name type="common">Spectacular rustgill mushroom</name>
    <name type="synonym">Gymnopilus spectabilis subsp. junonius</name>
    <dbReference type="NCBI Taxonomy" id="109634"/>
    <lineage>
        <taxon>Eukaryota</taxon>
        <taxon>Fungi</taxon>
        <taxon>Dikarya</taxon>
        <taxon>Basidiomycota</taxon>
        <taxon>Agaricomycotina</taxon>
        <taxon>Agaricomycetes</taxon>
        <taxon>Agaricomycetidae</taxon>
        <taxon>Agaricales</taxon>
        <taxon>Agaricineae</taxon>
        <taxon>Hymenogastraceae</taxon>
        <taxon>Gymnopilus</taxon>
    </lineage>
</organism>
<feature type="region of interest" description="Disordered" evidence="1">
    <location>
        <begin position="43"/>
        <end position="71"/>
    </location>
</feature>
<accession>A0A9P5TFF3</accession>
<evidence type="ECO:0000256" key="1">
    <source>
        <dbReference type="SAM" id="MobiDB-lite"/>
    </source>
</evidence>
<dbReference type="Proteomes" id="UP000724874">
    <property type="component" value="Unassembled WGS sequence"/>
</dbReference>
<dbReference type="EMBL" id="JADNYJ010000222">
    <property type="protein sequence ID" value="KAF8874097.1"/>
    <property type="molecule type" value="Genomic_DNA"/>
</dbReference>
<name>A0A9P5TFF3_GYMJU</name>
<evidence type="ECO:0000313" key="3">
    <source>
        <dbReference type="Proteomes" id="UP000724874"/>
    </source>
</evidence>
<feature type="region of interest" description="Disordered" evidence="1">
    <location>
        <begin position="86"/>
        <end position="105"/>
    </location>
</feature>
<gene>
    <name evidence="2" type="ORF">CPB84DRAFT_1853769</name>
</gene>
<feature type="compositionally biased region" description="Low complexity" evidence="1">
    <location>
        <begin position="345"/>
        <end position="357"/>
    </location>
</feature>
<comment type="caution">
    <text evidence="2">The sequence shown here is derived from an EMBL/GenBank/DDBJ whole genome shotgun (WGS) entry which is preliminary data.</text>
</comment>
<feature type="region of interest" description="Disordered" evidence="1">
    <location>
        <begin position="298"/>
        <end position="411"/>
    </location>
</feature>
<keyword evidence="3" id="KW-1185">Reference proteome</keyword>
<dbReference type="OrthoDB" id="3062651at2759"/>
<feature type="compositionally biased region" description="Polar residues" evidence="1">
    <location>
        <begin position="54"/>
        <end position="65"/>
    </location>
</feature>
<evidence type="ECO:0000313" key="2">
    <source>
        <dbReference type="EMBL" id="KAF8874097.1"/>
    </source>
</evidence>
<feature type="compositionally biased region" description="Basic and acidic residues" evidence="1">
    <location>
        <begin position="298"/>
        <end position="314"/>
    </location>
</feature>
<feature type="compositionally biased region" description="Acidic residues" evidence="1">
    <location>
        <begin position="315"/>
        <end position="328"/>
    </location>
</feature>